<evidence type="ECO:0000256" key="2">
    <source>
        <dbReference type="SAM" id="MobiDB-lite"/>
    </source>
</evidence>
<feature type="region of interest" description="Disordered" evidence="2">
    <location>
        <begin position="278"/>
        <end position="332"/>
    </location>
</feature>
<feature type="compositionally biased region" description="Low complexity" evidence="2">
    <location>
        <begin position="207"/>
        <end position="225"/>
    </location>
</feature>
<dbReference type="Proteomes" id="UP000193218">
    <property type="component" value="Unassembled WGS sequence"/>
</dbReference>
<name>A0A1Y1UJR4_9TREE</name>
<feature type="region of interest" description="Disordered" evidence="2">
    <location>
        <begin position="1"/>
        <end position="111"/>
    </location>
</feature>
<dbReference type="RefSeq" id="XP_021871764.1">
    <property type="nucleotide sequence ID" value="XM_022012680.1"/>
</dbReference>
<dbReference type="STRING" id="4999.A0A1Y1UJR4"/>
<keyword evidence="1" id="KW-0175">Coiled coil</keyword>
<protein>
    <submittedName>
        <fullName evidence="3">Uncharacterized protein</fullName>
    </submittedName>
</protein>
<sequence>MTVVRVNTTPLRPARTPPRPAQTQITGDEDEPPPPPYAPDDPEPDQTRILEQRLISEAEAEGRISSELPGEPRYSPPAGPPPLSSSASRRTPPTPNRDRPPTPDSPPADEQVRLAWEESQLDEAKRASLAAEQERLELEEAMRLSLAEAEIAEVASSVAGPSTRPSNPRPLPDPRQSPQYNQFTAAQALSPPLPLRPQTSAESFKRPQQMPSQSSSPFSSPWVSQRASPSIGHRRTASDVGPGMARLSLNEFDPLAEDDGQMSSLPVMQPTQHAAVLQSNNPFLSPRERLETKSSNESLGKPSPPNTATTTTGQIPQPRRTMSTLAEGEDPLEALRTCDTVFLSEHRKRSGMLTFS</sequence>
<reference evidence="3 4" key="1">
    <citation type="submission" date="2017-03" db="EMBL/GenBank/DDBJ databases">
        <title>Widespread Adenine N6-methylation of Active Genes in Fungi.</title>
        <authorList>
            <consortium name="DOE Joint Genome Institute"/>
            <person name="Mondo S.J."/>
            <person name="Dannebaum R.O."/>
            <person name="Kuo R.C."/>
            <person name="Louie K.B."/>
            <person name="Bewick A.J."/>
            <person name="Labutti K."/>
            <person name="Haridas S."/>
            <person name="Kuo A."/>
            <person name="Salamov A."/>
            <person name="Ahrendt S.R."/>
            <person name="Lau R."/>
            <person name="Bowen B.P."/>
            <person name="Lipzen A."/>
            <person name="Sullivan W."/>
            <person name="Andreopoulos W.B."/>
            <person name="Clum A."/>
            <person name="Lindquist E."/>
            <person name="Daum C."/>
            <person name="Northen T.R."/>
            <person name="Ramamoorthy G."/>
            <person name="Schmitz R.J."/>
            <person name="Gryganskyi A."/>
            <person name="Culley D."/>
            <person name="Magnuson J."/>
            <person name="James T.Y."/>
            <person name="O'Malley M.A."/>
            <person name="Stajich J.E."/>
            <person name="Spatafora J.W."/>
            <person name="Visel A."/>
            <person name="Grigoriev I.V."/>
        </authorList>
    </citation>
    <scope>NUCLEOTIDE SEQUENCE [LARGE SCALE GENOMIC DNA]</scope>
    <source>
        <strain evidence="3 4">NRRL Y-17943</strain>
    </source>
</reference>
<feature type="compositionally biased region" description="Polar residues" evidence="2">
    <location>
        <begin position="306"/>
        <end position="324"/>
    </location>
</feature>
<dbReference type="GeneID" id="33554488"/>
<dbReference type="AlphaFoldDB" id="A0A1Y1UJR4"/>
<evidence type="ECO:0000313" key="4">
    <source>
        <dbReference type="Proteomes" id="UP000193218"/>
    </source>
</evidence>
<feature type="compositionally biased region" description="Basic and acidic residues" evidence="2">
    <location>
        <begin position="45"/>
        <end position="64"/>
    </location>
</feature>
<accession>A0A1Y1UJR4</accession>
<gene>
    <name evidence="3" type="ORF">BD324DRAFT_398860</name>
</gene>
<proteinExistence type="predicted"/>
<feature type="compositionally biased region" description="Pro residues" evidence="2">
    <location>
        <begin position="74"/>
        <end position="83"/>
    </location>
</feature>
<comment type="caution">
    <text evidence="3">The sequence shown here is derived from an EMBL/GenBank/DDBJ whole genome shotgun (WGS) entry which is preliminary data.</text>
</comment>
<keyword evidence="4" id="KW-1185">Reference proteome</keyword>
<feature type="compositionally biased region" description="Polar residues" evidence="2">
    <location>
        <begin position="176"/>
        <end position="187"/>
    </location>
</feature>
<organism evidence="3 4">
    <name type="scientific">Kockovaella imperatae</name>
    <dbReference type="NCBI Taxonomy" id="4999"/>
    <lineage>
        <taxon>Eukaryota</taxon>
        <taxon>Fungi</taxon>
        <taxon>Dikarya</taxon>
        <taxon>Basidiomycota</taxon>
        <taxon>Agaricomycotina</taxon>
        <taxon>Tremellomycetes</taxon>
        <taxon>Tremellales</taxon>
        <taxon>Cuniculitremaceae</taxon>
        <taxon>Kockovaella</taxon>
    </lineage>
</organism>
<dbReference type="EMBL" id="NBSH01000005">
    <property type="protein sequence ID" value="ORX37777.1"/>
    <property type="molecule type" value="Genomic_DNA"/>
</dbReference>
<feature type="region of interest" description="Disordered" evidence="2">
    <location>
        <begin position="155"/>
        <end position="265"/>
    </location>
</feature>
<dbReference type="InParanoid" id="A0A1Y1UJR4"/>
<evidence type="ECO:0000256" key="1">
    <source>
        <dbReference type="SAM" id="Coils"/>
    </source>
</evidence>
<feature type="coiled-coil region" evidence="1">
    <location>
        <begin position="114"/>
        <end position="144"/>
    </location>
</feature>
<evidence type="ECO:0000313" key="3">
    <source>
        <dbReference type="EMBL" id="ORX37777.1"/>
    </source>
</evidence>